<evidence type="ECO:0000256" key="1">
    <source>
        <dbReference type="SAM" id="Phobius"/>
    </source>
</evidence>
<organism evidence="2 3">
    <name type="scientific">Candidatus Giovannonibacteria bacterium GW2011_GWA2_44_13b</name>
    <dbReference type="NCBI Taxonomy" id="1618647"/>
    <lineage>
        <taxon>Bacteria</taxon>
        <taxon>Candidatus Giovannoniibacteriota</taxon>
    </lineage>
</organism>
<keyword evidence="1" id="KW-0812">Transmembrane</keyword>
<evidence type="ECO:0008006" key="4">
    <source>
        <dbReference type="Google" id="ProtNLM"/>
    </source>
</evidence>
<dbReference type="AlphaFoldDB" id="A0A0G1JA11"/>
<keyword evidence="1" id="KW-0472">Membrane</keyword>
<comment type="caution">
    <text evidence="2">The sequence shown here is derived from an EMBL/GenBank/DDBJ whole genome shotgun (WGS) entry which is preliminary data.</text>
</comment>
<dbReference type="STRING" id="1618647.UW30_C0017G0017"/>
<proteinExistence type="predicted"/>
<dbReference type="EMBL" id="LCHU01000017">
    <property type="protein sequence ID" value="KKT40847.1"/>
    <property type="molecule type" value="Genomic_DNA"/>
</dbReference>
<keyword evidence="1" id="KW-1133">Transmembrane helix</keyword>
<dbReference type="Proteomes" id="UP000034736">
    <property type="component" value="Unassembled WGS sequence"/>
</dbReference>
<gene>
    <name evidence="2" type="ORF">UW30_C0017G0017</name>
</gene>
<evidence type="ECO:0000313" key="2">
    <source>
        <dbReference type="EMBL" id="KKT40847.1"/>
    </source>
</evidence>
<feature type="transmembrane region" description="Helical" evidence="1">
    <location>
        <begin position="20"/>
        <end position="42"/>
    </location>
</feature>
<evidence type="ECO:0000313" key="3">
    <source>
        <dbReference type="Proteomes" id="UP000034736"/>
    </source>
</evidence>
<name>A0A0G1JA11_9BACT</name>
<reference evidence="2 3" key="1">
    <citation type="journal article" date="2015" name="Nature">
        <title>rRNA introns, odd ribosomes, and small enigmatic genomes across a large radiation of phyla.</title>
        <authorList>
            <person name="Brown C.T."/>
            <person name="Hug L.A."/>
            <person name="Thomas B.C."/>
            <person name="Sharon I."/>
            <person name="Castelle C.J."/>
            <person name="Singh A."/>
            <person name="Wilkins M.J."/>
            <person name="Williams K.H."/>
            <person name="Banfield J.F."/>
        </authorList>
    </citation>
    <scope>NUCLEOTIDE SEQUENCE [LARGE SCALE GENOMIC DNA]</scope>
</reference>
<protein>
    <recommendedName>
        <fullName evidence="4">DUF4145 domain-containing protein</fullName>
    </recommendedName>
</protein>
<accession>A0A0G1JA11</accession>
<sequence>MEKILKFILGLATADYSDIIFVWQAIVFPVCLALICGIFYSVSKTVKIFGKRHSEILRGSKEFMPPPSREKNIEEWTDILAKSRSQDENQRKFAIIAADSLIEKILALAGYEGDNLGERLKKIESSDLDSLNDVWEAHKVRNRIAHEADYRLSAEDSAAAIGRFERALRELEYI</sequence>